<dbReference type="Proteomes" id="UP000245207">
    <property type="component" value="Unassembled WGS sequence"/>
</dbReference>
<organism evidence="1 3">
    <name type="scientific">Artemisia annua</name>
    <name type="common">Sweet wormwood</name>
    <dbReference type="NCBI Taxonomy" id="35608"/>
    <lineage>
        <taxon>Eukaryota</taxon>
        <taxon>Viridiplantae</taxon>
        <taxon>Streptophyta</taxon>
        <taxon>Embryophyta</taxon>
        <taxon>Tracheophyta</taxon>
        <taxon>Spermatophyta</taxon>
        <taxon>Magnoliopsida</taxon>
        <taxon>eudicotyledons</taxon>
        <taxon>Gunneridae</taxon>
        <taxon>Pentapetalae</taxon>
        <taxon>asterids</taxon>
        <taxon>campanulids</taxon>
        <taxon>Asterales</taxon>
        <taxon>Asteraceae</taxon>
        <taxon>Asteroideae</taxon>
        <taxon>Anthemideae</taxon>
        <taxon>Artemisiinae</taxon>
        <taxon>Artemisia</taxon>
    </lineage>
</organism>
<dbReference type="AlphaFoldDB" id="A0A2U1KCZ0"/>
<reference evidence="1 3" key="1">
    <citation type="journal article" date="2018" name="Mol. Plant">
        <title>The genome of Artemisia annua provides insight into the evolution of Asteraceae family and artemisinin biosynthesis.</title>
        <authorList>
            <person name="Shen Q."/>
            <person name="Zhang L."/>
            <person name="Liao Z."/>
            <person name="Wang S."/>
            <person name="Yan T."/>
            <person name="Shi P."/>
            <person name="Liu M."/>
            <person name="Fu X."/>
            <person name="Pan Q."/>
            <person name="Wang Y."/>
            <person name="Lv Z."/>
            <person name="Lu X."/>
            <person name="Zhang F."/>
            <person name="Jiang W."/>
            <person name="Ma Y."/>
            <person name="Chen M."/>
            <person name="Hao X."/>
            <person name="Li L."/>
            <person name="Tang Y."/>
            <person name="Lv G."/>
            <person name="Zhou Y."/>
            <person name="Sun X."/>
            <person name="Brodelius P.E."/>
            <person name="Rose J.K.C."/>
            <person name="Tang K."/>
        </authorList>
    </citation>
    <scope>NUCLEOTIDE SEQUENCE [LARGE SCALE GENOMIC DNA]</scope>
    <source>
        <strain evidence="3">cv. Huhao1</strain>
        <tissue evidence="1">Leaf</tissue>
    </source>
</reference>
<keyword evidence="3" id="KW-1185">Reference proteome</keyword>
<gene>
    <name evidence="2" type="ORF">CTI12_AA285800</name>
    <name evidence="1" type="ORF">CTI12_AA617120</name>
</gene>
<dbReference type="OrthoDB" id="1694403at2759"/>
<comment type="caution">
    <text evidence="1">The sequence shown here is derived from an EMBL/GenBank/DDBJ whole genome shotgun (WGS) entry which is preliminary data.</text>
</comment>
<sequence length="80" mass="8901">MSRQGSNGGSWRTTEAAPLRLIRVERQSTMERKLPTIKEDESTIGDQGSQLQNYNGISRVASFSSSSTKTIYSTKHYACN</sequence>
<dbReference type="EMBL" id="PKPP01021986">
    <property type="protein sequence ID" value="PWA34642.1"/>
    <property type="molecule type" value="Genomic_DNA"/>
</dbReference>
<evidence type="ECO:0000313" key="1">
    <source>
        <dbReference type="EMBL" id="PWA34642.1"/>
    </source>
</evidence>
<name>A0A2U1KCZ0_ARTAN</name>
<evidence type="ECO:0000313" key="3">
    <source>
        <dbReference type="Proteomes" id="UP000245207"/>
    </source>
</evidence>
<accession>A0A2U1KCZ0</accession>
<evidence type="ECO:0000313" key="2">
    <source>
        <dbReference type="EMBL" id="PWA67731.1"/>
    </source>
</evidence>
<dbReference type="EMBL" id="PKPP01003775">
    <property type="protein sequence ID" value="PWA67731.1"/>
    <property type="molecule type" value="Genomic_DNA"/>
</dbReference>
<protein>
    <submittedName>
        <fullName evidence="1">Uncharacterized protein</fullName>
    </submittedName>
</protein>
<proteinExistence type="predicted"/>